<keyword evidence="1" id="KW-0378">Hydrolase</keyword>
<dbReference type="PANTHER" id="PTHR48081">
    <property type="entry name" value="AB HYDROLASE SUPERFAMILY PROTEIN C4A8.06C"/>
    <property type="match status" value="1"/>
</dbReference>
<dbReference type="SUPFAM" id="SSF53474">
    <property type="entry name" value="alpha/beta-Hydrolases"/>
    <property type="match status" value="1"/>
</dbReference>
<dbReference type="Proteomes" id="UP000612855">
    <property type="component" value="Unassembled WGS sequence"/>
</dbReference>
<keyword evidence="4" id="KW-1185">Reference proteome</keyword>
<evidence type="ECO:0000313" key="3">
    <source>
        <dbReference type="EMBL" id="GGE35205.1"/>
    </source>
</evidence>
<proteinExistence type="predicted"/>
<dbReference type="InterPro" id="IPR050300">
    <property type="entry name" value="GDXG_lipolytic_enzyme"/>
</dbReference>
<evidence type="ECO:0000259" key="2">
    <source>
        <dbReference type="Pfam" id="PF07859"/>
    </source>
</evidence>
<feature type="domain" description="Alpha/beta hydrolase fold-3" evidence="2">
    <location>
        <begin position="74"/>
        <end position="282"/>
    </location>
</feature>
<dbReference type="EMBL" id="BMFJ01000001">
    <property type="protein sequence ID" value="GGE35205.1"/>
    <property type="molecule type" value="Genomic_DNA"/>
</dbReference>
<dbReference type="Gene3D" id="3.40.50.1820">
    <property type="entry name" value="alpha/beta hydrolase"/>
    <property type="match status" value="1"/>
</dbReference>
<protein>
    <recommendedName>
        <fullName evidence="2">Alpha/beta hydrolase fold-3 domain-containing protein</fullName>
    </recommendedName>
</protein>
<reference evidence="4" key="1">
    <citation type="journal article" date="2019" name="Int. J. Syst. Evol. Microbiol.">
        <title>The Global Catalogue of Microorganisms (GCM) 10K type strain sequencing project: providing services to taxonomists for standard genome sequencing and annotation.</title>
        <authorList>
            <consortium name="The Broad Institute Genomics Platform"/>
            <consortium name="The Broad Institute Genome Sequencing Center for Infectious Disease"/>
            <person name="Wu L."/>
            <person name="Ma J."/>
        </authorList>
    </citation>
    <scope>NUCLEOTIDE SEQUENCE [LARGE SCALE GENOMIC DNA]</scope>
    <source>
        <strain evidence="4">CGMCC 1.12664</strain>
    </source>
</reference>
<dbReference type="InterPro" id="IPR029058">
    <property type="entry name" value="AB_hydrolase_fold"/>
</dbReference>
<sequence>MEFHVDPTLAEGLKAARVGDIDAALVPLIRADEPRLYLPIARVRGVRMQEVTGPGLPRMLVYTPTRGKGARPAILHSHGGGYMFGRPEASHRRNAMLCRSLGAVVVSVDYRKAPENPYPAALDDMRAAWGWLLASAGSHGIDTARIALIGESAGGGLAAALALALRDESAVQPVFQALIYPMIDDRTATTRPWTGPRPHVWTDRSNAFAWRSYLGREPGGDDVPPLAAPARATDLSGLPPTWIGTGDIDLFAAENLAYASRLIGAVVPCEVMVLPGAYHAFQRQAPDSPVTKRFESAYAEALRTALSRA</sequence>
<evidence type="ECO:0000313" key="4">
    <source>
        <dbReference type="Proteomes" id="UP000612855"/>
    </source>
</evidence>
<dbReference type="AlphaFoldDB" id="A0A917A9D5"/>
<comment type="caution">
    <text evidence="3">The sequence shown here is derived from an EMBL/GenBank/DDBJ whole genome shotgun (WGS) entry which is preliminary data.</text>
</comment>
<gene>
    <name evidence="3" type="ORF">GCM10011360_23800</name>
</gene>
<dbReference type="Pfam" id="PF07859">
    <property type="entry name" value="Abhydrolase_3"/>
    <property type="match status" value="1"/>
</dbReference>
<dbReference type="RefSeq" id="WP_188477895.1">
    <property type="nucleotide sequence ID" value="NZ_BMFJ01000001.1"/>
</dbReference>
<organism evidence="3 4">
    <name type="scientific">Primorskyibacter flagellatus</name>
    <dbReference type="NCBI Taxonomy" id="1387277"/>
    <lineage>
        <taxon>Bacteria</taxon>
        <taxon>Pseudomonadati</taxon>
        <taxon>Pseudomonadota</taxon>
        <taxon>Alphaproteobacteria</taxon>
        <taxon>Rhodobacterales</taxon>
        <taxon>Roseobacteraceae</taxon>
        <taxon>Primorskyibacter</taxon>
    </lineage>
</organism>
<dbReference type="PANTHER" id="PTHR48081:SF8">
    <property type="entry name" value="ALPHA_BETA HYDROLASE FOLD-3 DOMAIN-CONTAINING PROTEIN-RELATED"/>
    <property type="match status" value="1"/>
</dbReference>
<name>A0A917A9D5_9RHOB</name>
<dbReference type="InterPro" id="IPR013094">
    <property type="entry name" value="AB_hydrolase_3"/>
</dbReference>
<dbReference type="GO" id="GO:0016787">
    <property type="term" value="F:hydrolase activity"/>
    <property type="evidence" value="ECO:0007669"/>
    <property type="project" value="UniProtKB-KW"/>
</dbReference>
<evidence type="ECO:0000256" key="1">
    <source>
        <dbReference type="ARBA" id="ARBA00022801"/>
    </source>
</evidence>
<accession>A0A917A9D5</accession>